<dbReference type="AlphaFoldDB" id="A0A3Q3JK74"/>
<evidence type="ECO:0000256" key="2">
    <source>
        <dbReference type="ARBA" id="ARBA00022737"/>
    </source>
</evidence>
<reference evidence="3" key="2">
    <citation type="submission" date="2025-09" db="UniProtKB">
        <authorList>
            <consortium name="Ensembl"/>
        </authorList>
    </citation>
    <scope>IDENTIFICATION</scope>
</reference>
<keyword evidence="1" id="KW-0433">Leucine-rich repeat</keyword>
<dbReference type="InterPro" id="IPR051261">
    <property type="entry name" value="NLR"/>
</dbReference>
<evidence type="ECO:0000313" key="4">
    <source>
        <dbReference type="Proteomes" id="UP000261600"/>
    </source>
</evidence>
<name>A0A3Q3JK74_MONAL</name>
<reference evidence="3" key="1">
    <citation type="submission" date="2025-08" db="UniProtKB">
        <authorList>
            <consortium name="Ensembl"/>
        </authorList>
    </citation>
    <scope>IDENTIFICATION</scope>
</reference>
<accession>A0A3Q3JK74</accession>
<sequence length="225" mass="25180">DERGKQCCQLGDFLAKCGDFPNLSDIFVKSDYKNNDLTKLSFSPYFVRLSGCSLLNRSCKVLASVLSSQSSGLIELNLSYNDLQDSGLMLSSADLESPHCKLEALRLSECNLSYESCDALASVLSNQSSRLVKLDLRNNDLHDSGANLLSAGLKSPHCKLEILRLEQPMMPLCTNILYLYNTIQYISPVFSYNCIIHGRQFPMLVKLHRLNFPQSTSFQNIIFCS</sequence>
<dbReference type="Ensembl" id="ENSMALT00000014909.1">
    <property type="protein sequence ID" value="ENSMALP00000014602.1"/>
    <property type="gene ID" value="ENSMALG00000010256.1"/>
</dbReference>
<dbReference type="InterPro" id="IPR001611">
    <property type="entry name" value="Leu-rich_rpt"/>
</dbReference>
<dbReference type="Proteomes" id="UP000261600">
    <property type="component" value="Unplaced"/>
</dbReference>
<protein>
    <recommendedName>
        <fullName evidence="5">SPRY-associated domain-containing protein</fullName>
    </recommendedName>
</protein>
<dbReference type="Gene3D" id="3.80.10.10">
    <property type="entry name" value="Ribonuclease Inhibitor"/>
    <property type="match status" value="1"/>
</dbReference>
<keyword evidence="2" id="KW-0677">Repeat</keyword>
<dbReference type="STRING" id="43700.ENSMALP00000014602"/>
<dbReference type="Pfam" id="PF13516">
    <property type="entry name" value="LRR_6"/>
    <property type="match status" value="3"/>
</dbReference>
<proteinExistence type="predicted"/>
<keyword evidence="4" id="KW-1185">Reference proteome</keyword>
<dbReference type="SUPFAM" id="SSF52047">
    <property type="entry name" value="RNI-like"/>
    <property type="match status" value="1"/>
</dbReference>
<evidence type="ECO:0000313" key="3">
    <source>
        <dbReference type="Ensembl" id="ENSMALP00000014602.1"/>
    </source>
</evidence>
<organism evidence="3 4">
    <name type="scientific">Monopterus albus</name>
    <name type="common">Swamp eel</name>
    <dbReference type="NCBI Taxonomy" id="43700"/>
    <lineage>
        <taxon>Eukaryota</taxon>
        <taxon>Metazoa</taxon>
        <taxon>Chordata</taxon>
        <taxon>Craniata</taxon>
        <taxon>Vertebrata</taxon>
        <taxon>Euteleostomi</taxon>
        <taxon>Actinopterygii</taxon>
        <taxon>Neopterygii</taxon>
        <taxon>Teleostei</taxon>
        <taxon>Neoteleostei</taxon>
        <taxon>Acanthomorphata</taxon>
        <taxon>Anabantaria</taxon>
        <taxon>Synbranchiformes</taxon>
        <taxon>Synbranchidae</taxon>
        <taxon>Monopterus</taxon>
    </lineage>
</organism>
<dbReference type="SMART" id="SM00368">
    <property type="entry name" value="LRR_RI"/>
    <property type="match status" value="4"/>
</dbReference>
<evidence type="ECO:0000256" key="1">
    <source>
        <dbReference type="ARBA" id="ARBA00022614"/>
    </source>
</evidence>
<dbReference type="InterPro" id="IPR032675">
    <property type="entry name" value="LRR_dom_sf"/>
</dbReference>
<evidence type="ECO:0008006" key="5">
    <source>
        <dbReference type="Google" id="ProtNLM"/>
    </source>
</evidence>
<dbReference type="PANTHER" id="PTHR24106">
    <property type="entry name" value="NACHT, LRR AND CARD DOMAINS-CONTAINING"/>
    <property type="match status" value="1"/>
</dbReference>